<reference evidence="4 5" key="1">
    <citation type="journal article" date="2019" name="Sci. Rep.">
        <title>A high-quality genome of Eragrostis curvula grass provides insights into Poaceae evolution and supports new strategies to enhance forage quality.</title>
        <authorList>
            <person name="Carballo J."/>
            <person name="Santos B.A.C.M."/>
            <person name="Zappacosta D."/>
            <person name="Garbus I."/>
            <person name="Selva J.P."/>
            <person name="Gallo C.A."/>
            <person name="Diaz A."/>
            <person name="Albertini E."/>
            <person name="Caccamo M."/>
            <person name="Echenique V."/>
        </authorList>
    </citation>
    <scope>NUCLEOTIDE SEQUENCE [LARGE SCALE GENOMIC DNA]</scope>
    <source>
        <strain evidence="5">cv. Victoria</strain>
        <tissue evidence="4">Leaf</tissue>
    </source>
</reference>
<dbReference type="Gramene" id="TVU32660">
    <property type="protein sequence ID" value="TVU32660"/>
    <property type="gene ID" value="EJB05_24401"/>
</dbReference>
<dbReference type="Gene3D" id="3.30.70.330">
    <property type="match status" value="1"/>
</dbReference>
<name>A0A5J9VCT6_9POAL</name>
<dbReference type="InterPro" id="IPR007201">
    <property type="entry name" value="Mei2-like_Rrm_C"/>
</dbReference>
<feature type="non-terminal residue" evidence="4">
    <location>
        <position position="1"/>
    </location>
</feature>
<keyword evidence="1" id="KW-0694">RNA-binding</keyword>
<feature type="region of interest" description="Disordered" evidence="2">
    <location>
        <begin position="103"/>
        <end position="126"/>
    </location>
</feature>
<dbReference type="Pfam" id="PF04059">
    <property type="entry name" value="RRM_2"/>
    <property type="match status" value="1"/>
</dbReference>
<dbReference type="PROSITE" id="PS50102">
    <property type="entry name" value="RRM"/>
    <property type="match status" value="1"/>
</dbReference>
<comment type="caution">
    <text evidence="4">The sequence shown here is derived from an EMBL/GenBank/DDBJ whole genome shotgun (WGS) entry which is preliminary data.</text>
</comment>
<dbReference type="OrthoDB" id="417481at2759"/>
<accession>A0A5J9VCT6</accession>
<evidence type="ECO:0000256" key="2">
    <source>
        <dbReference type="SAM" id="MobiDB-lite"/>
    </source>
</evidence>
<evidence type="ECO:0000256" key="1">
    <source>
        <dbReference type="PROSITE-ProRule" id="PRU00176"/>
    </source>
</evidence>
<proteinExistence type="predicted"/>
<organism evidence="4 5">
    <name type="scientific">Eragrostis curvula</name>
    <name type="common">weeping love grass</name>
    <dbReference type="NCBI Taxonomy" id="38414"/>
    <lineage>
        <taxon>Eukaryota</taxon>
        <taxon>Viridiplantae</taxon>
        <taxon>Streptophyta</taxon>
        <taxon>Embryophyta</taxon>
        <taxon>Tracheophyta</taxon>
        <taxon>Spermatophyta</taxon>
        <taxon>Magnoliopsida</taxon>
        <taxon>Liliopsida</taxon>
        <taxon>Poales</taxon>
        <taxon>Poaceae</taxon>
        <taxon>PACMAD clade</taxon>
        <taxon>Chloridoideae</taxon>
        <taxon>Eragrostideae</taxon>
        <taxon>Eragrostidinae</taxon>
        <taxon>Eragrostis</taxon>
    </lineage>
</organism>
<evidence type="ECO:0000313" key="4">
    <source>
        <dbReference type="EMBL" id="TVU32660.1"/>
    </source>
</evidence>
<feature type="region of interest" description="Disordered" evidence="2">
    <location>
        <begin position="155"/>
        <end position="204"/>
    </location>
</feature>
<evidence type="ECO:0000259" key="3">
    <source>
        <dbReference type="PROSITE" id="PS50102"/>
    </source>
</evidence>
<dbReference type="SUPFAM" id="SSF54928">
    <property type="entry name" value="RNA-binding domain, RBD"/>
    <property type="match status" value="1"/>
</dbReference>
<dbReference type="Proteomes" id="UP000324897">
    <property type="component" value="Chromosome 1"/>
</dbReference>
<dbReference type="AlphaFoldDB" id="A0A5J9VCT6"/>
<sequence length="418" mass="44981">MAATKLNPAAPPFPCPYALHHHLGSLSPAMLPYHGGASPPPSPVGAIFICAPFPVPSPHHHQFIQFPVLHPSPVFTCKAGHSLPARLLRKAFPGKAARVYRKGVPGKPKEEDLPEDVAEPAPHGLPPHKLMVSGAAKKLQTEAAGVTVECGQEEPAPAAAPDHAVPAAGRSKARVARRKAERRRNKGCRDGAVVGPRARASARPRAWRGTPLLPAFATMSRRAPQSKFTTPREGPVPEPVIRNLRSCTTVMVRNIPNRLKCDEMIALLDEHCAWTNRAAGTVVSAYDVVYLPMDFRTGGNYGYAFVNFTTADAARRLCESLHGCGWKVFGSGKTIKIVPAKIQGKAALEGHLSRCRFECATKEYLPAVFTPPRDGGVRATETTTKRVGKLEAPRPGAAPVPPRHVKKKVYAVRGKVQG</sequence>
<dbReference type="InterPro" id="IPR012677">
    <property type="entry name" value="Nucleotide-bd_a/b_plait_sf"/>
</dbReference>
<gene>
    <name evidence="4" type="ORF">EJB05_24401</name>
</gene>
<dbReference type="InterPro" id="IPR035979">
    <property type="entry name" value="RBD_domain_sf"/>
</dbReference>
<dbReference type="SMART" id="SM00360">
    <property type="entry name" value="RRM"/>
    <property type="match status" value="1"/>
</dbReference>
<dbReference type="GO" id="GO:0003723">
    <property type="term" value="F:RNA binding"/>
    <property type="evidence" value="ECO:0007669"/>
    <property type="project" value="UniProtKB-UniRule"/>
</dbReference>
<keyword evidence="5" id="KW-1185">Reference proteome</keyword>
<dbReference type="EMBL" id="RWGY01000011">
    <property type="protein sequence ID" value="TVU32660.1"/>
    <property type="molecule type" value="Genomic_DNA"/>
</dbReference>
<feature type="domain" description="RRM" evidence="3">
    <location>
        <begin position="248"/>
        <end position="342"/>
    </location>
</feature>
<dbReference type="CDD" id="cd12277">
    <property type="entry name" value="RRM3_MEI2_EAR1_like"/>
    <property type="match status" value="1"/>
</dbReference>
<feature type="compositionally biased region" description="Basic residues" evidence="2">
    <location>
        <begin position="171"/>
        <end position="186"/>
    </location>
</feature>
<feature type="compositionally biased region" description="Low complexity" evidence="2">
    <location>
        <begin position="155"/>
        <end position="170"/>
    </location>
</feature>
<evidence type="ECO:0000313" key="5">
    <source>
        <dbReference type="Proteomes" id="UP000324897"/>
    </source>
</evidence>
<protein>
    <recommendedName>
        <fullName evidence="3">RRM domain-containing protein</fullName>
    </recommendedName>
</protein>
<dbReference type="InterPro" id="IPR000504">
    <property type="entry name" value="RRM_dom"/>
</dbReference>